<protein>
    <submittedName>
        <fullName evidence="1">Uncharacterized protein</fullName>
    </submittedName>
</protein>
<dbReference type="AlphaFoldDB" id="A0AAP4F7V9"/>
<comment type="caution">
    <text evidence="1">The sequence shown here is derived from an EMBL/GenBank/DDBJ whole genome shotgun (WGS) entry which is preliminary data.</text>
</comment>
<proteinExistence type="predicted"/>
<sequence>MPRRTSSTDYAQKNIVYFRPLVDADTPTTPAEREAKLLDAVQHLRTHERVIRYNTRFVIATDYHWLAAVDIKTNENRIFPGALRLHTLQFIDQELQEFFDNIARRNLCGNA</sequence>
<evidence type="ECO:0000313" key="2">
    <source>
        <dbReference type="Proteomes" id="UP001226160"/>
    </source>
</evidence>
<name>A0AAP4F7V9_9CORY</name>
<accession>A0AAP4F7V9</accession>
<dbReference type="Proteomes" id="UP001226160">
    <property type="component" value="Unassembled WGS sequence"/>
</dbReference>
<dbReference type="EMBL" id="JASNVP010000004">
    <property type="protein sequence ID" value="MDK4325974.1"/>
    <property type="molecule type" value="Genomic_DNA"/>
</dbReference>
<organism evidence="1 2">
    <name type="scientific">Corynebacterium propinquum</name>
    <dbReference type="NCBI Taxonomy" id="43769"/>
    <lineage>
        <taxon>Bacteria</taxon>
        <taxon>Bacillati</taxon>
        <taxon>Actinomycetota</taxon>
        <taxon>Actinomycetes</taxon>
        <taxon>Mycobacteriales</taxon>
        <taxon>Corynebacteriaceae</taxon>
        <taxon>Corynebacterium</taxon>
    </lineage>
</organism>
<reference evidence="1" key="1">
    <citation type="submission" date="2023-05" db="EMBL/GenBank/DDBJ databases">
        <title>Metabolic capabilities are highly conserved among human nasal-associated Corynebacterium species in pangenomic analyses.</title>
        <authorList>
            <person name="Tran T.H."/>
            <person name="Roberts A.Q."/>
            <person name="Escapa I.F."/>
            <person name="Gao W."/>
            <person name="Conlan S."/>
            <person name="Kong H."/>
            <person name="Segre J.A."/>
            <person name="Kelly M.S."/>
            <person name="Lemon K.P."/>
        </authorList>
    </citation>
    <scope>NUCLEOTIDE SEQUENCE</scope>
    <source>
        <strain evidence="1">KPL2654</strain>
    </source>
</reference>
<evidence type="ECO:0000313" key="1">
    <source>
        <dbReference type="EMBL" id="MDK4325974.1"/>
    </source>
</evidence>
<gene>
    <name evidence="1" type="ORF">QPX54_05515</name>
</gene>
<dbReference type="RefSeq" id="WP_284589631.1">
    <property type="nucleotide sequence ID" value="NZ_JASNVP010000004.1"/>
</dbReference>